<proteinExistence type="predicted"/>
<organism evidence="2 3">
    <name type="scientific">Zasmidium cellare</name>
    <name type="common">Wine cellar mold</name>
    <name type="synonym">Racodium cellare</name>
    <dbReference type="NCBI Taxonomy" id="395010"/>
    <lineage>
        <taxon>Eukaryota</taxon>
        <taxon>Fungi</taxon>
        <taxon>Dikarya</taxon>
        <taxon>Ascomycota</taxon>
        <taxon>Pezizomycotina</taxon>
        <taxon>Dothideomycetes</taxon>
        <taxon>Dothideomycetidae</taxon>
        <taxon>Mycosphaerellales</taxon>
        <taxon>Mycosphaerellaceae</taxon>
        <taxon>Zasmidium</taxon>
    </lineage>
</organism>
<dbReference type="Proteomes" id="UP001305779">
    <property type="component" value="Unassembled WGS sequence"/>
</dbReference>
<gene>
    <name evidence="2" type="ORF">PRZ48_001516</name>
</gene>
<comment type="caution">
    <text evidence="2">The sequence shown here is derived from an EMBL/GenBank/DDBJ whole genome shotgun (WGS) entry which is preliminary data.</text>
</comment>
<sequence length="270" mass="30294">MHRAKWIFPALSMLRLAMAQEDCPATVTITDLASGSGAPIPSSTAEPVITSSSSISRQVITVTQLNTVIMTSNGVKIEKTQAVTNVLLVDSWHTATASSGLIDHRQATSCPPAVTVTLISQQTGSTYKQLKYTNGDSILDTVRFFDELRDGFRGSYDIDDSAKYDYEHIRKLDWSASDNDFVKHQFPFKFGLIVACEPVDIGEPNVGDQLAEHQLEFELTQLVFTSHRDVFFEFDFKRWTQQPKRVEQHGIQVFLPRVCLVDNCPAWSRF</sequence>
<keyword evidence="3" id="KW-1185">Reference proteome</keyword>
<evidence type="ECO:0000313" key="3">
    <source>
        <dbReference type="Proteomes" id="UP001305779"/>
    </source>
</evidence>
<reference evidence="2 3" key="1">
    <citation type="journal article" date="2023" name="G3 (Bethesda)">
        <title>A chromosome-level genome assembly of Zasmidium syzygii isolated from banana leaves.</title>
        <authorList>
            <person name="van Westerhoven A.C."/>
            <person name="Mehrabi R."/>
            <person name="Talebi R."/>
            <person name="Steentjes M.B.F."/>
            <person name="Corcolon B."/>
            <person name="Chong P.A."/>
            <person name="Kema G.H.J."/>
            <person name="Seidl M.F."/>
        </authorList>
    </citation>
    <scope>NUCLEOTIDE SEQUENCE [LARGE SCALE GENOMIC DNA]</scope>
    <source>
        <strain evidence="2 3">P124</strain>
    </source>
</reference>
<dbReference type="EMBL" id="JAXOVC010000001">
    <property type="protein sequence ID" value="KAK4507781.1"/>
    <property type="molecule type" value="Genomic_DNA"/>
</dbReference>
<name>A0ABR0F1G5_ZASCE</name>
<keyword evidence="1" id="KW-0732">Signal</keyword>
<feature type="chain" id="PRO_5045947500" evidence="1">
    <location>
        <begin position="20"/>
        <end position="270"/>
    </location>
</feature>
<feature type="signal peptide" evidence="1">
    <location>
        <begin position="1"/>
        <end position="19"/>
    </location>
</feature>
<evidence type="ECO:0000256" key="1">
    <source>
        <dbReference type="SAM" id="SignalP"/>
    </source>
</evidence>
<protein>
    <submittedName>
        <fullName evidence="2">Uncharacterized protein</fullName>
    </submittedName>
</protein>
<accession>A0ABR0F1G5</accession>
<evidence type="ECO:0000313" key="2">
    <source>
        <dbReference type="EMBL" id="KAK4507781.1"/>
    </source>
</evidence>